<evidence type="ECO:0000313" key="4">
    <source>
        <dbReference type="EMBL" id="KIJ65229.1"/>
    </source>
</evidence>
<dbReference type="HOGENOM" id="CLU_868952_0_0_1"/>
<feature type="compositionally biased region" description="Basic and acidic residues" evidence="1">
    <location>
        <begin position="302"/>
        <end position="320"/>
    </location>
</feature>
<keyword evidence="2" id="KW-0472">Membrane</keyword>
<evidence type="ECO:0000259" key="3">
    <source>
        <dbReference type="Pfam" id="PF20151"/>
    </source>
</evidence>
<protein>
    <recommendedName>
        <fullName evidence="3">DUF6533 domain-containing protein</fullName>
    </recommendedName>
</protein>
<feature type="transmembrane region" description="Helical" evidence="2">
    <location>
        <begin position="124"/>
        <end position="143"/>
    </location>
</feature>
<dbReference type="Pfam" id="PF20151">
    <property type="entry name" value="DUF6533"/>
    <property type="match status" value="1"/>
</dbReference>
<accession>A0A0C9VHV3</accession>
<feature type="transmembrane region" description="Helical" evidence="2">
    <location>
        <begin position="96"/>
        <end position="117"/>
    </location>
</feature>
<dbReference type="EMBL" id="KN839844">
    <property type="protein sequence ID" value="KIJ65229.1"/>
    <property type="molecule type" value="Genomic_DNA"/>
</dbReference>
<feature type="region of interest" description="Disordered" evidence="1">
    <location>
        <begin position="284"/>
        <end position="320"/>
    </location>
</feature>
<feature type="transmembrane region" description="Helical" evidence="2">
    <location>
        <begin position="219"/>
        <end position="239"/>
    </location>
</feature>
<feature type="transmembrane region" description="Helical" evidence="2">
    <location>
        <begin position="179"/>
        <end position="198"/>
    </location>
</feature>
<dbReference type="InterPro" id="IPR045340">
    <property type="entry name" value="DUF6533"/>
</dbReference>
<feature type="transmembrane region" description="Helical" evidence="2">
    <location>
        <begin position="23"/>
        <end position="42"/>
    </location>
</feature>
<organism evidence="4 5">
    <name type="scientific">Hydnomerulius pinastri MD-312</name>
    <dbReference type="NCBI Taxonomy" id="994086"/>
    <lineage>
        <taxon>Eukaryota</taxon>
        <taxon>Fungi</taxon>
        <taxon>Dikarya</taxon>
        <taxon>Basidiomycota</taxon>
        <taxon>Agaricomycotina</taxon>
        <taxon>Agaricomycetes</taxon>
        <taxon>Agaricomycetidae</taxon>
        <taxon>Boletales</taxon>
        <taxon>Boletales incertae sedis</taxon>
        <taxon>Leucogyrophana</taxon>
    </lineage>
</organism>
<proteinExistence type="predicted"/>
<reference evidence="4 5" key="1">
    <citation type="submission" date="2014-04" db="EMBL/GenBank/DDBJ databases">
        <title>Evolutionary Origins and Diversification of the Mycorrhizal Mutualists.</title>
        <authorList>
            <consortium name="DOE Joint Genome Institute"/>
            <consortium name="Mycorrhizal Genomics Consortium"/>
            <person name="Kohler A."/>
            <person name="Kuo A."/>
            <person name="Nagy L.G."/>
            <person name="Floudas D."/>
            <person name="Copeland A."/>
            <person name="Barry K.W."/>
            <person name="Cichocki N."/>
            <person name="Veneault-Fourrey C."/>
            <person name="LaButti K."/>
            <person name="Lindquist E.A."/>
            <person name="Lipzen A."/>
            <person name="Lundell T."/>
            <person name="Morin E."/>
            <person name="Murat C."/>
            <person name="Riley R."/>
            <person name="Ohm R."/>
            <person name="Sun H."/>
            <person name="Tunlid A."/>
            <person name="Henrissat B."/>
            <person name="Grigoriev I.V."/>
            <person name="Hibbett D.S."/>
            <person name="Martin F."/>
        </authorList>
    </citation>
    <scope>NUCLEOTIDE SEQUENCE [LARGE SCALE GENOMIC DNA]</scope>
    <source>
        <strain evidence="4 5">MD-312</strain>
    </source>
</reference>
<evidence type="ECO:0000256" key="2">
    <source>
        <dbReference type="SAM" id="Phobius"/>
    </source>
</evidence>
<sequence length="320" mass="35582">MAILTDPVIEEALLPQLDALMSAHYLEIACFTLLVYDYAITFGQEVQYFWRGAWTLSRILFLLNRYIPLCVMTSLTVVFFGTGFSVQVCTYATRAVFFLSIVAICINQAILLLRVWYMFPYSPLLRTIASSSFIACTLASLFLTGSNIHGLYSIQPPWGPDVPIPGCSAPPASGIWKSFVPTTVVHSVLYALTVVRAAKQPWGVPRARLLMRLVREGGLVYFVAMVSAIFSAVGARLTAVPSINYPAYSKYERSSVYIGSLTWTFKQPNTRSKRSVCLPSHALRQIPRGQTSNRPPMAPQPHRAEQSELADRLRGWDTGA</sequence>
<feature type="transmembrane region" description="Helical" evidence="2">
    <location>
        <begin position="63"/>
        <end position="84"/>
    </location>
</feature>
<name>A0A0C9VHV3_9AGAM</name>
<keyword evidence="2" id="KW-0812">Transmembrane</keyword>
<gene>
    <name evidence="4" type="ORF">HYDPIDRAFT_111150</name>
</gene>
<evidence type="ECO:0000313" key="5">
    <source>
        <dbReference type="Proteomes" id="UP000053820"/>
    </source>
</evidence>
<keyword evidence="5" id="KW-1185">Reference proteome</keyword>
<dbReference type="OrthoDB" id="2679643at2759"/>
<dbReference type="Proteomes" id="UP000053820">
    <property type="component" value="Unassembled WGS sequence"/>
</dbReference>
<evidence type="ECO:0000256" key="1">
    <source>
        <dbReference type="SAM" id="MobiDB-lite"/>
    </source>
</evidence>
<keyword evidence="2" id="KW-1133">Transmembrane helix</keyword>
<feature type="domain" description="DUF6533" evidence="3">
    <location>
        <begin position="25"/>
        <end position="69"/>
    </location>
</feature>
<dbReference type="AlphaFoldDB" id="A0A0C9VHV3"/>